<keyword evidence="2" id="KW-1185">Reference proteome</keyword>
<evidence type="ECO:0000313" key="2">
    <source>
        <dbReference type="Proteomes" id="UP001589575"/>
    </source>
</evidence>
<dbReference type="Proteomes" id="UP001589575">
    <property type="component" value="Unassembled WGS sequence"/>
</dbReference>
<evidence type="ECO:0000313" key="1">
    <source>
        <dbReference type="EMBL" id="MFB9073238.1"/>
    </source>
</evidence>
<sequence length="69" mass="7535">MHRTFDAFRVPETPATVRTLPDGRCAGCWLMDPAYETAGCGSVPAQKAPSALSFFSSLRFRPRNCIGTL</sequence>
<organism evidence="1 2">
    <name type="scientific">Citricoccus parietis</name>
    <dbReference type="NCBI Taxonomy" id="592307"/>
    <lineage>
        <taxon>Bacteria</taxon>
        <taxon>Bacillati</taxon>
        <taxon>Actinomycetota</taxon>
        <taxon>Actinomycetes</taxon>
        <taxon>Micrococcales</taxon>
        <taxon>Micrococcaceae</taxon>
        <taxon>Citricoccus</taxon>
    </lineage>
</organism>
<accession>A0ABV5G2S2</accession>
<protein>
    <submittedName>
        <fullName evidence="1">Uncharacterized protein</fullName>
    </submittedName>
</protein>
<dbReference type="EMBL" id="JBHMFI010000001">
    <property type="protein sequence ID" value="MFB9073238.1"/>
    <property type="molecule type" value="Genomic_DNA"/>
</dbReference>
<comment type="caution">
    <text evidence="1">The sequence shown here is derived from an EMBL/GenBank/DDBJ whole genome shotgun (WGS) entry which is preliminary data.</text>
</comment>
<gene>
    <name evidence="1" type="ORF">ACFFX0_19365</name>
</gene>
<name>A0ABV5G2S2_9MICC</name>
<reference evidence="1 2" key="1">
    <citation type="submission" date="2024-09" db="EMBL/GenBank/DDBJ databases">
        <authorList>
            <person name="Sun Q."/>
            <person name="Mori K."/>
        </authorList>
    </citation>
    <scope>NUCLEOTIDE SEQUENCE [LARGE SCALE GENOMIC DNA]</scope>
    <source>
        <strain evidence="1 2">CCM 7609</strain>
    </source>
</reference>
<proteinExistence type="predicted"/>